<keyword evidence="2" id="KW-0328">Glycosyltransferase</keyword>
<reference evidence="5 6" key="1">
    <citation type="journal article" date="2016" name="Nat. Commun.">
        <title>Thousands of microbial genomes shed light on interconnected biogeochemical processes in an aquifer system.</title>
        <authorList>
            <person name="Anantharaman K."/>
            <person name="Brown C.T."/>
            <person name="Hug L.A."/>
            <person name="Sharon I."/>
            <person name="Castelle C.J."/>
            <person name="Probst A.J."/>
            <person name="Thomas B.C."/>
            <person name="Singh A."/>
            <person name="Wilkins M.J."/>
            <person name="Karaoz U."/>
            <person name="Brodie E.L."/>
            <person name="Williams K.H."/>
            <person name="Hubbard S.S."/>
            <person name="Banfield J.F."/>
        </authorList>
    </citation>
    <scope>NUCLEOTIDE SEQUENCE [LARGE SCALE GENOMIC DNA]</scope>
</reference>
<dbReference type="Gene3D" id="3.90.550.10">
    <property type="entry name" value="Spore Coat Polysaccharide Biosynthesis Protein SpsA, Chain A"/>
    <property type="match status" value="1"/>
</dbReference>
<dbReference type="PANTHER" id="PTHR43630:SF1">
    <property type="entry name" value="POLY-BETA-1,6-N-ACETYL-D-GLUCOSAMINE SYNTHASE"/>
    <property type="match status" value="1"/>
</dbReference>
<comment type="caution">
    <text evidence="5">The sequence shown here is derived from an EMBL/GenBank/DDBJ whole genome shotgun (WGS) entry which is preliminary data.</text>
</comment>
<dbReference type="SUPFAM" id="SSF53448">
    <property type="entry name" value="Nucleotide-diphospho-sugar transferases"/>
    <property type="match status" value="1"/>
</dbReference>
<keyword evidence="3" id="KW-0808">Transferase</keyword>
<dbReference type="Proteomes" id="UP000177208">
    <property type="component" value="Unassembled WGS sequence"/>
</dbReference>
<accession>A0A1F7GFL5</accession>
<evidence type="ECO:0000313" key="6">
    <source>
        <dbReference type="Proteomes" id="UP000177208"/>
    </source>
</evidence>
<protein>
    <recommendedName>
        <fullName evidence="4">Glycosyltransferase 2-like domain-containing protein</fullName>
    </recommendedName>
</protein>
<organism evidence="5 6">
    <name type="scientific">Candidatus Roizmanbacteria bacterium RIFCSPHIGHO2_01_FULL_39_12c</name>
    <dbReference type="NCBI Taxonomy" id="1802031"/>
    <lineage>
        <taxon>Bacteria</taxon>
        <taxon>Candidatus Roizmaniibacteriota</taxon>
    </lineage>
</organism>
<evidence type="ECO:0000256" key="3">
    <source>
        <dbReference type="ARBA" id="ARBA00022679"/>
    </source>
</evidence>
<evidence type="ECO:0000256" key="2">
    <source>
        <dbReference type="ARBA" id="ARBA00022676"/>
    </source>
</evidence>
<dbReference type="EMBL" id="MFZG01000003">
    <property type="protein sequence ID" value="OGK17626.1"/>
    <property type="molecule type" value="Genomic_DNA"/>
</dbReference>
<gene>
    <name evidence="5" type="ORF">A2774_03220</name>
</gene>
<evidence type="ECO:0000313" key="5">
    <source>
        <dbReference type="EMBL" id="OGK17626.1"/>
    </source>
</evidence>
<dbReference type="AlphaFoldDB" id="A0A1F7GFL5"/>
<dbReference type="Pfam" id="PF00535">
    <property type="entry name" value="Glycos_transf_2"/>
    <property type="match status" value="1"/>
</dbReference>
<evidence type="ECO:0000259" key="4">
    <source>
        <dbReference type="Pfam" id="PF00535"/>
    </source>
</evidence>
<sequence>MKQQNKSISVSIGIPAYNEGHNIRHVLLDVLSQKTTGWKLTEILVHCDGCTDDTVEKAKSVKSKLIKVIVSHSRMGKTFRLQQMFSRFNSDVLVIVDADVKLADDHVITHLVETLSRDEKIMLVSGNVRPFPPTTFFQKAVYTTFNVFDKTRNAIKNGNNIFTCGALLALRKDFARNIKFPRIFNEDAFIYLTCKSSGYKFQHSSRAVIFYKLPLTLKDYLRQLFRSDTKAVGVELDKYFPGLVQKELRRPLPVYLKALLETFVTNPVGTATMFFVRTVCYPLFPIITSKYKLSWFTASSTHQ</sequence>
<proteinExistence type="inferred from homology"/>
<dbReference type="InterPro" id="IPR001173">
    <property type="entry name" value="Glyco_trans_2-like"/>
</dbReference>
<dbReference type="PANTHER" id="PTHR43630">
    <property type="entry name" value="POLY-BETA-1,6-N-ACETYL-D-GLUCOSAMINE SYNTHASE"/>
    <property type="match status" value="1"/>
</dbReference>
<name>A0A1F7GFL5_9BACT</name>
<evidence type="ECO:0000256" key="1">
    <source>
        <dbReference type="ARBA" id="ARBA00006739"/>
    </source>
</evidence>
<comment type="similarity">
    <text evidence="1">Belongs to the glycosyltransferase 2 family.</text>
</comment>
<dbReference type="InterPro" id="IPR029044">
    <property type="entry name" value="Nucleotide-diphossugar_trans"/>
</dbReference>
<feature type="domain" description="Glycosyltransferase 2-like" evidence="4">
    <location>
        <begin position="11"/>
        <end position="176"/>
    </location>
</feature>
<dbReference type="GO" id="GO:0016757">
    <property type="term" value="F:glycosyltransferase activity"/>
    <property type="evidence" value="ECO:0007669"/>
    <property type="project" value="UniProtKB-KW"/>
</dbReference>